<feature type="compositionally biased region" description="Polar residues" evidence="1">
    <location>
        <begin position="23"/>
        <end position="51"/>
    </location>
</feature>
<dbReference type="Proteomes" id="UP001161757">
    <property type="component" value="Unassembled WGS sequence"/>
</dbReference>
<dbReference type="AlphaFoldDB" id="A0AAN6ERA3"/>
<evidence type="ECO:0000313" key="3">
    <source>
        <dbReference type="Proteomes" id="UP001161757"/>
    </source>
</evidence>
<evidence type="ECO:0000313" key="2">
    <source>
        <dbReference type="EMBL" id="KAJ8988392.1"/>
    </source>
</evidence>
<dbReference type="EMBL" id="JAJGCB010000018">
    <property type="protein sequence ID" value="KAJ8988392.1"/>
    <property type="molecule type" value="Genomic_DNA"/>
</dbReference>
<name>A0AAN6ERA3_EXODE</name>
<organism evidence="2 3">
    <name type="scientific">Exophiala dermatitidis</name>
    <name type="common">Black yeast-like fungus</name>
    <name type="synonym">Wangiella dermatitidis</name>
    <dbReference type="NCBI Taxonomy" id="5970"/>
    <lineage>
        <taxon>Eukaryota</taxon>
        <taxon>Fungi</taxon>
        <taxon>Dikarya</taxon>
        <taxon>Ascomycota</taxon>
        <taxon>Pezizomycotina</taxon>
        <taxon>Eurotiomycetes</taxon>
        <taxon>Chaetothyriomycetidae</taxon>
        <taxon>Chaetothyriales</taxon>
        <taxon>Herpotrichiellaceae</taxon>
        <taxon>Exophiala</taxon>
    </lineage>
</organism>
<evidence type="ECO:0000256" key="1">
    <source>
        <dbReference type="SAM" id="MobiDB-lite"/>
    </source>
</evidence>
<gene>
    <name evidence="2" type="ORF">HRR80_007423</name>
</gene>
<accession>A0AAN6ERA3</accession>
<sequence length="452" mass="50368">MSESRPAPHYAAARAVGVDSAPNVASGSQYNHGKNKSSGSKPAASTTQSTPGFFEGNSVLTSYGLGLSGRRERILSSPNVDKFFDLVEQCWVQLSQLKPHLNERFSFAEFRHSMALALYQRIENVKFDALGITPCTPVRIPLPNSTRLFQPIWSVLANIGIVEDDELRVTYIPNSWLPDTDRLSSDGDLDGLLDGCLYRWQNSWDDVLKARRDRRPFQSNTPADANETTDLLSGPQHVAETYRLRRPVLPNPQQNKDSGKCEILDRYLYLYPAKNESGAGESDVTLINASPEHSFVPELSYRLSDGTTTVQADARTYGARLHWDPQLWRDYEQFVEIVTPVAMFSLSTPAESSGTYAWLLPVKEHRDRSTHSGVSVSARLPRASIAPATWMLSFLLQSSNLEGSQQSTFTAETDRLSDVNVIDLRNRYICSAIRDPSATVPSSSTRSQSLRF</sequence>
<comment type="caution">
    <text evidence="2">The sequence shown here is derived from an EMBL/GenBank/DDBJ whole genome shotgun (WGS) entry which is preliminary data.</text>
</comment>
<feature type="region of interest" description="Disordered" evidence="1">
    <location>
        <begin position="1"/>
        <end position="51"/>
    </location>
</feature>
<proteinExistence type="predicted"/>
<reference evidence="2" key="1">
    <citation type="submission" date="2023-01" db="EMBL/GenBank/DDBJ databases">
        <title>Exophiala dermititidis isolated from Cystic Fibrosis Patient.</title>
        <authorList>
            <person name="Kurbessoian T."/>
            <person name="Crocker A."/>
            <person name="Murante D."/>
            <person name="Hogan D.A."/>
            <person name="Stajich J.E."/>
        </authorList>
    </citation>
    <scope>NUCLEOTIDE SEQUENCE</scope>
    <source>
        <strain evidence="2">Ex8</strain>
    </source>
</reference>
<protein>
    <submittedName>
        <fullName evidence="2">Uncharacterized protein</fullName>
    </submittedName>
</protein>